<evidence type="ECO:0000256" key="1">
    <source>
        <dbReference type="SAM" id="Phobius"/>
    </source>
</evidence>
<dbReference type="AlphaFoldDB" id="A0AAQ4DNF3"/>
<dbReference type="SUPFAM" id="SSF55486">
    <property type="entry name" value="Metalloproteases ('zincins'), catalytic domain"/>
    <property type="match status" value="1"/>
</dbReference>
<keyword evidence="4" id="KW-1185">Reference proteome</keyword>
<keyword evidence="1" id="KW-1133">Transmembrane helix</keyword>
<dbReference type="EMBL" id="JARKHS020028789">
    <property type="protein sequence ID" value="KAK8763993.1"/>
    <property type="molecule type" value="Genomic_DNA"/>
</dbReference>
<sequence length="328" mass="36148">MSSQPNGQFYGGGNDNRDRLLFRFSRPMVVRAVILLVATTLLLVILALALVVRRTSAESSSRPLPFCCPYEGNQLTAIVNDTMKPCNNLYAHVCAAVIQNGSGKSEMLLRNLQEMIAGLPVTPADRFASSPSVLTDSRAGVFLQGLYSSCVAASKAKPHQDQDGRNVPAHFVQMAAALWDIGRELLANLTEPNFLVFLFIMNLKYQIRSVVEIQYSSSDGTLLFYHDALKLSSEMHLVCRECVAAAVNAYNRTEGTSRPANGGGHQQQVNTSYLMFSHVAEFAENLHMLYPERGVVERFVIANISQLWPTEQFAKALSILSWVNSVAD</sequence>
<evidence type="ECO:0000313" key="2">
    <source>
        <dbReference type="EMBL" id="KAK8763993.1"/>
    </source>
</evidence>
<keyword evidence="1" id="KW-0472">Membrane</keyword>
<reference evidence="2" key="3">
    <citation type="submission" date="2024-02" db="EMBL/GenBank/DDBJ databases">
        <authorList>
            <person name="Mcdaniel E.A."/>
            <person name="Celebi F.M."/>
            <person name="Reiter T."/>
            <person name="Weiss E.C."/>
            <person name="Chou S."/>
        </authorList>
    </citation>
    <scope>NUCLEOTIDE SEQUENCE</scope>
    <source>
        <strain evidence="2">F_SG_1</strain>
        <tissue evidence="2">Salivary glands</tissue>
    </source>
</reference>
<evidence type="ECO:0000313" key="3">
    <source>
        <dbReference type="EMBL" id="KAK8763997.1"/>
    </source>
</evidence>
<proteinExistence type="predicted"/>
<name>A0AAQ4DNF3_AMBAM</name>
<comment type="caution">
    <text evidence="2">The sequence shown here is derived from an EMBL/GenBank/DDBJ whole genome shotgun (WGS) entry which is preliminary data.</text>
</comment>
<evidence type="ECO:0000313" key="4">
    <source>
        <dbReference type="Proteomes" id="UP001321473"/>
    </source>
</evidence>
<reference evidence="2 4" key="1">
    <citation type="journal article" date="2023" name="Arcadia Sci">
        <title>De novo assembly of a long-read Amblyomma americanum tick genome.</title>
        <authorList>
            <person name="Chou S."/>
            <person name="Poskanzer K.E."/>
            <person name="Rollins M."/>
            <person name="Thuy-Boun P.S."/>
        </authorList>
    </citation>
    <scope>NUCLEOTIDE SEQUENCE [LARGE SCALE GENOMIC DNA]</scope>
    <source>
        <strain evidence="2">F_SG_1</strain>
        <tissue evidence="2">Salivary glands</tissue>
    </source>
</reference>
<dbReference type="Proteomes" id="UP001321473">
    <property type="component" value="Unassembled WGS sequence"/>
</dbReference>
<accession>A0AAQ4DNF3</accession>
<gene>
    <name evidence="3" type="ORF">V5799_033394</name>
    <name evidence="2" type="ORF">V5799_033396</name>
</gene>
<keyword evidence="1" id="KW-0812">Transmembrane</keyword>
<organism evidence="2 4">
    <name type="scientific">Amblyomma americanum</name>
    <name type="common">Lone star tick</name>
    <dbReference type="NCBI Taxonomy" id="6943"/>
    <lineage>
        <taxon>Eukaryota</taxon>
        <taxon>Metazoa</taxon>
        <taxon>Ecdysozoa</taxon>
        <taxon>Arthropoda</taxon>
        <taxon>Chelicerata</taxon>
        <taxon>Arachnida</taxon>
        <taxon>Acari</taxon>
        <taxon>Parasitiformes</taxon>
        <taxon>Ixodida</taxon>
        <taxon>Ixodoidea</taxon>
        <taxon>Ixodidae</taxon>
        <taxon>Amblyomminae</taxon>
        <taxon>Amblyomma</taxon>
    </lineage>
</organism>
<feature type="non-terminal residue" evidence="2">
    <location>
        <position position="328"/>
    </location>
</feature>
<dbReference type="EMBL" id="JARKHS020028787">
    <property type="protein sequence ID" value="KAK8763997.1"/>
    <property type="molecule type" value="Genomic_DNA"/>
</dbReference>
<feature type="transmembrane region" description="Helical" evidence="1">
    <location>
        <begin position="28"/>
        <end position="52"/>
    </location>
</feature>
<reference evidence="2" key="2">
    <citation type="submission" date="2023-03" db="EMBL/GenBank/DDBJ databases">
        <authorList>
            <person name="Thuy-Boun P."/>
        </authorList>
    </citation>
    <scope>NUCLEOTIDE SEQUENCE</scope>
    <source>
        <strain evidence="2">F_SG_1</strain>
        <tissue evidence="2">Salivary glands</tissue>
    </source>
</reference>
<protein>
    <submittedName>
        <fullName evidence="2">Uncharacterized protein</fullName>
    </submittedName>
</protein>